<reference evidence="2 3" key="1">
    <citation type="journal article" date="2016" name="Nat. Commun.">
        <title>Thousands of microbial genomes shed light on interconnected biogeochemical processes in an aquifer system.</title>
        <authorList>
            <person name="Anantharaman K."/>
            <person name="Brown C.T."/>
            <person name="Hug L.A."/>
            <person name="Sharon I."/>
            <person name="Castelle C.J."/>
            <person name="Probst A.J."/>
            <person name="Thomas B.C."/>
            <person name="Singh A."/>
            <person name="Wilkins M.J."/>
            <person name="Karaoz U."/>
            <person name="Brodie E.L."/>
            <person name="Williams K.H."/>
            <person name="Hubbard S.S."/>
            <person name="Banfield J.F."/>
        </authorList>
    </citation>
    <scope>NUCLEOTIDE SEQUENCE [LARGE SCALE GENOMIC DNA]</scope>
</reference>
<feature type="transmembrane region" description="Helical" evidence="1">
    <location>
        <begin position="115"/>
        <end position="134"/>
    </location>
</feature>
<protein>
    <submittedName>
        <fullName evidence="2">Uncharacterized protein</fullName>
    </submittedName>
</protein>
<evidence type="ECO:0000313" key="2">
    <source>
        <dbReference type="EMBL" id="OHB04321.1"/>
    </source>
</evidence>
<keyword evidence="1" id="KW-1133">Transmembrane helix</keyword>
<dbReference type="EMBL" id="MHWE01000008">
    <property type="protein sequence ID" value="OHB04321.1"/>
    <property type="molecule type" value="Genomic_DNA"/>
</dbReference>
<accession>A0A1G2U4B4</accession>
<feature type="transmembrane region" description="Helical" evidence="1">
    <location>
        <begin position="78"/>
        <end position="95"/>
    </location>
</feature>
<name>A0A1G2U4B4_9BACT</name>
<evidence type="ECO:0000313" key="3">
    <source>
        <dbReference type="Proteomes" id="UP000176800"/>
    </source>
</evidence>
<feature type="transmembrane region" description="Helical" evidence="1">
    <location>
        <begin position="50"/>
        <end position="71"/>
    </location>
</feature>
<organism evidence="2 3">
    <name type="scientific">Candidatus Zambryskibacteria bacterium RIFCSPLOWO2_01_FULL_45_21</name>
    <dbReference type="NCBI Taxonomy" id="1802761"/>
    <lineage>
        <taxon>Bacteria</taxon>
        <taxon>Candidatus Zambryskiibacteriota</taxon>
    </lineage>
</organism>
<evidence type="ECO:0000256" key="1">
    <source>
        <dbReference type="SAM" id="Phobius"/>
    </source>
</evidence>
<comment type="caution">
    <text evidence="2">The sequence shown here is derived from an EMBL/GenBank/DDBJ whole genome shotgun (WGS) entry which is preliminary data.</text>
</comment>
<proteinExistence type="predicted"/>
<gene>
    <name evidence="2" type="ORF">A3B14_02525</name>
</gene>
<sequence length="140" mass="15623">MKYKRMLQALLLAIAGYDIYLSVSGLFFRSGAVAHAANFFNFNLELTTSTYWLIGLLSTYLLAFAAFLILAATNPVKYLSVIYICLGIFFVRIFQRIHFILSDSATNLVADPSKTGFYLGSIVVAAVALLFLTFKIRKQV</sequence>
<keyword evidence="1" id="KW-0472">Membrane</keyword>
<dbReference type="AlphaFoldDB" id="A0A1G2U4B4"/>
<keyword evidence="1" id="KW-0812">Transmembrane</keyword>
<dbReference type="Proteomes" id="UP000176800">
    <property type="component" value="Unassembled WGS sequence"/>
</dbReference>